<feature type="active site" description="Proton donor" evidence="11">
    <location>
        <position position="140"/>
    </location>
</feature>
<dbReference type="OrthoDB" id="8118055at2759"/>
<gene>
    <name evidence="15" type="ORF">SAPIO_CDS5444</name>
</gene>
<dbReference type="GO" id="GO:0016020">
    <property type="term" value="C:membrane"/>
    <property type="evidence" value="ECO:0007669"/>
    <property type="project" value="InterPro"/>
</dbReference>
<reference evidence="15 16" key="1">
    <citation type="journal article" date="2014" name="Genome Announc.">
        <title>Draft genome sequence of the pathogenic fungus Scedosporium apiospermum.</title>
        <authorList>
            <person name="Vandeputte P."/>
            <person name="Ghamrawi S."/>
            <person name="Rechenmann M."/>
            <person name="Iltis A."/>
            <person name="Giraud S."/>
            <person name="Fleury M."/>
            <person name="Thornton C."/>
            <person name="Delhaes L."/>
            <person name="Meyer W."/>
            <person name="Papon N."/>
            <person name="Bouchara J.P."/>
        </authorList>
    </citation>
    <scope>NUCLEOTIDE SEQUENCE [LARGE SCALE GENOMIC DNA]</scope>
    <source>
        <strain evidence="15 16">IHEM 14462</strain>
    </source>
</reference>
<keyword evidence="12" id="KW-0106">Calcium</keyword>
<feature type="active site" description="Proton donor" evidence="11">
    <location>
        <position position="394"/>
    </location>
</feature>
<dbReference type="GO" id="GO:0005783">
    <property type="term" value="C:endoplasmic reticulum"/>
    <property type="evidence" value="ECO:0007669"/>
    <property type="project" value="TreeGrafter"/>
</dbReference>
<evidence type="ECO:0000256" key="6">
    <source>
        <dbReference type="ARBA" id="ARBA00023157"/>
    </source>
</evidence>
<sequence length="548" mass="61500">MLHVGTPSIFINFAGRPIAQGHQSSFSTRRAADAMRLQATWLPLAALITNTAANDKIEAVREVFKRTWDGYREYAWGHDSLRPATNGSFDDSYRNGWGASAVDALSTAIIMGETEAVGHILKFIPTIDFGTTSTEVSLFETTIRYIGGLLSGYDLLRGPYKDMAPSKEAVDNLLEQAIRVADLIKVAFDTPSGVPDNDLIFDPEPRRKGTPDNWVATVGSLVLEWERLSDLTGNREYGELAKRAQAYLLDPQPPELEPFPGLVGSRVWVDNGTFVDAMGGWNGGTDSFYEYLIKTYIYDPVRFESYKDRWVLAVESSMKHLASHPTTRPDLTFLSMYLGETLFFYSGHLACFQGGNFILGGLVLDEPRYVNFGLELTAGCRESYIQTTTGIGPELFTWQDNATAPDAPNNSPPPEEYADFYEKAGFWIVSPQYSLRPEVIESYYYAYRATGDEMYRKWAWDAFVKINNTCSVGSGVSSIADVQLTVGAPVFYDFQESFWFSEVLKYIYLILEDDSDVQVKRDGGDLFVYNTEAHPIRVFEGTGKRRRR</sequence>
<evidence type="ECO:0000256" key="12">
    <source>
        <dbReference type="PIRSR" id="PIRSR601382-2"/>
    </source>
</evidence>
<dbReference type="GeneID" id="27724516"/>
<keyword evidence="16" id="KW-1185">Reference proteome</keyword>
<feature type="disulfide bond" evidence="13">
    <location>
        <begin position="351"/>
        <end position="380"/>
    </location>
</feature>
<dbReference type="SUPFAM" id="SSF48225">
    <property type="entry name" value="Seven-hairpin glycosidases"/>
    <property type="match status" value="1"/>
</dbReference>
<dbReference type="KEGG" id="sapo:SAPIO_CDS5444"/>
<dbReference type="Gene3D" id="1.50.10.10">
    <property type="match status" value="1"/>
</dbReference>
<name>A0A084G6M8_PSEDA</name>
<evidence type="ECO:0000256" key="3">
    <source>
        <dbReference type="ARBA" id="ARBA00007658"/>
    </source>
</evidence>
<comment type="catalytic activity">
    <reaction evidence="9">
        <text>N(4)-(alpha-D-Man-(1-&gt;2)-alpha-D-Man-(1-&gt;2)-alpha-D-Man-(1-&gt;3)-[alpha-D-Man-(1-&gt;3)-[alpha-D-Man-(1-&gt;2)-alpha-D-Man-(1-&gt;6)]-alpha-D-Man-(1-&gt;6)]-beta-D-Man-(1-&gt;4)-beta-D-GlcNAc-(1-&gt;4)-beta-D-GlcNAc)-L-asparaginyl-[protein] (N-glucan mannose isomer 8A1,2,3B1,3) + 3 H2O = N(4)-(alpha-D-Man-(1-&gt;3)-[alpha-D-Man-(1-&gt;3)-[alpha-D-Man-(1-&gt;6)]-alpha-D-Man-(1-&gt;6)]-beta-D-Man-(1-&gt;4)-beta-D-GlcNAc-(1-&gt;4)-beta-D-GlcNAc)-L-asparaginyl-[protein] (N-glucan mannose isomer 5A1,2) + 3 beta-D-mannose</text>
        <dbReference type="Rhea" id="RHEA:56028"/>
        <dbReference type="Rhea" id="RHEA-COMP:14358"/>
        <dbReference type="Rhea" id="RHEA-COMP:14367"/>
        <dbReference type="ChEBI" id="CHEBI:15377"/>
        <dbReference type="ChEBI" id="CHEBI:28563"/>
        <dbReference type="ChEBI" id="CHEBI:59087"/>
        <dbReference type="ChEBI" id="CHEBI:60628"/>
        <dbReference type="EC" id="3.2.1.113"/>
    </reaction>
</comment>
<keyword evidence="7" id="KW-0325">Glycoprotein</keyword>
<comment type="caution">
    <text evidence="15">The sequence shown here is derived from an EMBL/GenBank/DDBJ whole genome shotgun (WGS) entry which is preliminary data.</text>
</comment>
<dbReference type="GO" id="GO:0036503">
    <property type="term" value="P:ERAD pathway"/>
    <property type="evidence" value="ECO:0007669"/>
    <property type="project" value="UniProtKB-ARBA"/>
</dbReference>
<evidence type="ECO:0000256" key="4">
    <source>
        <dbReference type="ARBA" id="ARBA00022729"/>
    </source>
</evidence>
<dbReference type="GO" id="GO:0005509">
    <property type="term" value="F:calcium ion binding"/>
    <property type="evidence" value="ECO:0007669"/>
    <property type="project" value="InterPro"/>
</dbReference>
<keyword evidence="5 14" id="KW-0378">Hydrolase</keyword>
<keyword evidence="8 14" id="KW-0326">Glycosidase</keyword>
<evidence type="ECO:0000313" key="15">
    <source>
        <dbReference type="EMBL" id="KEZ42990.1"/>
    </source>
</evidence>
<dbReference type="InterPro" id="IPR050749">
    <property type="entry name" value="Glycosyl_Hydrolase_47"/>
</dbReference>
<comment type="cofactor">
    <cofactor evidence="1 12">
        <name>Ca(2+)</name>
        <dbReference type="ChEBI" id="CHEBI:29108"/>
    </cofactor>
</comment>
<proteinExistence type="inferred from homology"/>
<evidence type="ECO:0000256" key="8">
    <source>
        <dbReference type="ARBA" id="ARBA00023295"/>
    </source>
</evidence>
<evidence type="ECO:0000256" key="2">
    <source>
        <dbReference type="ARBA" id="ARBA00004922"/>
    </source>
</evidence>
<dbReference type="GO" id="GO:0004571">
    <property type="term" value="F:mannosyl-oligosaccharide 1,2-alpha-mannosidase activity"/>
    <property type="evidence" value="ECO:0007669"/>
    <property type="project" value="UniProtKB-EC"/>
</dbReference>
<organism evidence="15 16">
    <name type="scientific">Pseudallescheria apiosperma</name>
    <name type="common">Scedosporium apiospermum</name>
    <dbReference type="NCBI Taxonomy" id="563466"/>
    <lineage>
        <taxon>Eukaryota</taxon>
        <taxon>Fungi</taxon>
        <taxon>Dikarya</taxon>
        <taxon>Ascomycota</taxon>
        <taxon>Pezizomycotina</taxon>
        <taxon>Sordariomycetes</taxon>
        <taxon>Hypocreomycetidae</taxon>
        <taxon>Microascales</taxon>
        <taxon>Microascaceae</taxon>
        <taxon>Scedosporium</taxon>
    </lineage>
</organism>
<dbReference type="EMBL" id="JOWA01000098">
    <property type="protein sequence ID" value="KEZ42990.1"/>
    <property type="molecule type" value="Genomic_DNA"/>
</dbReference>
<evidence type="ECO:0000256" key="10">
    <source>
        <dbReference type="ARBA" id="ARBA00048605"/>
    </source>
</evidence>
<feature type="binding site" evidence="12">
    <location>
        <position position="531"/>
    </location>
    <ligand>
        <name>Ca(2+)</name>
        <dbReference type="ChEBI" id="CHEBI:29108"/>
    </ligand>
</feature>
<dbReference type="HOGENOM" id="CLU_003818_0_2_1"/>
<dbReference type="InterPro" id="IPR001382">
    <property type="entry name" value="Glyco_hydro_47"/>
</dbReference>
<keyword evidence="12" id="KW-0479">Metal-binding</keyword>
<dbReference type="VEuPathDB" id="FungiDB:SAPIO_CDS5444"/>
<comment type="pathway">
    <text evidence="2">Protein modification; protein glycosylation.</text>
</comment>
<keyword evidence="6 13" id="KW-1015">Disulfide bond</keyword>
<evidence type="ECO:0000256" key="1">
    <source>
        <dbReference type="ARBA" id="ARBA00001913"/>
    </source>
</evidence>
<dbReference type="PANTHER" id="PTHR11742:SF101">
    <property type="entry name" value="MANNOSYL-OLIGOSACCHARIDE ALPHA-1,2-MANNOSIDASE 1B"/>
    <property type="match status" value="1"/>
</dbReference>
<feature type="active site" evidence="11">
    <location>
        <position position="286"/>
    </location>
</feature>
<dbReference type="OMA" id="PESFGWD"/>
<dbReference type="Proteomes" id="UP000028545">
    <property type="component" value="Unassembled WGS sequence"/>
</dbReference>
<protein>
    <recommendedName>
        <fullName evidence="14">alpha-1,2-Mannosidase</fullName>
        <ecNumber evidence="14">3.2.1.-</ecNumber>
    </recommendedName>
</protein>
<evidence type="ECO:0000256" key="14">
    <source>
        <dbReference type="RuleBase" id="RU361193"/>
    </source>
</evidence>
<evidence type="ECO:0000256" key="7">
    <source>
        <dbReference type="ARBA" id="ARBA00023180"/>
    </source>
</evidence>
<dbReference type="InterPro" id="IPR012341">
    <property type="entry name" value="6hp_glycosidase-like_sf"/>
</dbReference>
<dbReference type="GO" id="GO:0005975">
    <property type="term" value="P:carbohydrate metabolic process"/>
    <property type="evidence" value="ECO:0007669"/>
    <property type="project" value="InterPro"/>
</dbReference>
<dbReference type="RefSeq" id="XP_016642789.1">
    <property type="nucleotide sequence ID" value="XM_016787774.1"/>
</dbReference>
<keyword evidence="4" id="KW-0732">Signal</keyword>
<evidence type="ECO:0000256" key="13">
    <source>
        <dbReference type="PIRSR" id="PIRSR601382-3"/>
    </source>
</evidence>
<dbReference type="PANTHER" id="PTHR11742">
    <property type="entry name" value="MANNOSYL-OLIGOSACCHARIDE ALPHA-1,2-MANNOSIDASE-RELATED"/>
    <property type="match status" value="1"/>
</dbReference>
<dbReference type="EC" id="3.2.1.-" evidence="14"/>
<dbReference type="Pfam" id="PF01532">
    <property type="entry name" value="Glyco_hydro_47"/>
    <property type="match status" value="1"/>
</dbReference>
<comment type="similarity">
    <text evidence="3 14">Belongs to the glycosyl hydrolase 47 family.</text>
</comment>
<dbReference type="UniPathway" id="UPA00378"/>
<dbReference type="FunFam" id="1.50.10.10:FF:000047">
    <property type="entry name" value="Mannosyl-oligosaccharide alpha-1,2-mannosidase"/>
    <property type="match status" value="1"/>
</dbReference>
<evidence type="ECO:0000256" key="5">
    <source>
        <dbReference type="ARBA" id="ARBA00022801"/>
    </source>
</evidence>
<evidence type="ECO:0000313" key="16">
    <source>
        <dbReference type="Proteomes" id="UP000028545"/>
    </source>
</evidence>
<dbReference type="InterPro" id="IPR036026">
    <property type="entry name" value="Seven-hairpin_glycosidases"/>
</dbReference>
<feature type="active site" evidence="11">
    <location>
        <position position="438"/>
    </location>
</feature>
<dbReference type="PRINTS" id="PR00747">
    <property type="entry name" value="GLYHDRLASE47"/>
</dbReference>
<comment type="catalytic activity">
    <reaction evidence="10">
        <text>N(4)-(alpha-D-Man-(1-&gt;2)-alpha-D-Man-(1-&gt;2)-alpha-D-Man-(1-&gt;3)-[alpha-D-Man-(1-&gt;2)-alpha-D-Man-(1-&gt;3)-[alpha-D-Man-(1-&gt;2)-alpha-D-Man-(1-&gt;6)]-alpha-D-Man-(1-&gt;6)]-beta-D-Man-(1-&gt;4)-beta-D-GlcNAc-(1-&gt;4)-beta-D-GlcNAc)-L-asparaginyl-[protein] (N-glucan mannose isomer 9A1,2,3B1,2,3) + 4 H2O = N(4)-(alpha-D-Man-(1-&gt;3)-[alpha-D-Man-(1-&gt;3)-[alpha-D-Man-(1-&gt;6)]-alpha-D-Man-(1-&gt;6)]-beta-D-Man-(1-&gt;4)-beta-D-GlcNAc-(1-&gt;4)-beta-D-GlcNAc)-L-asparaginyl-[protein] (N-glucan mannose isomer 5A1,2) + 4 beta-D-mannose</text>
        <dbReference type="Rhea" id="RHEA:56008"/>
        <dbReference type="Rhea" id="RHEA-COMP:14356"/>
        <dbReference type="Rhea" id="RHEA-COMP:14367"/>
        <dbReference type="ChEBI" id="CHEBI:15377"/>
        <dbReference type="ChEBI" id="CHEBI:28563"/>
        <dbReference type="ChEBI" id="CHEBI:59087"/>
        <dbReference type="ChEBI" id="CHEBI:139493"/>
        <dbReference type="EC" id="3.2.1.113"/>
    </reaction>
</comment>
<evidence type="ECO:0000256" key="11">
    <source>
        <dbReference type="PIRSR" id="PIRSR601382-1"/>
    </source>
</evidence>
<dbReference type="AlphaFoldDB" id="A0A084G6M8"/>
<accession>A0A084G6M8</accession>
<evidence type="ECO:0000256" key="9">
    <source>
        <dbReference type="ARBA" id="ARBA00047669"/>
    </source>
</evidence>